<accession>E4XL54</accession>
<sequence>MSAKQKKNQKAMKGFLIAQVLFDCTEVKGGFVPKKSLNIKIEECQMPEPIVCETGQDCPKWNCLETRDELNCEARCSSNNDLARKQKCSCYTMSGPLKFFTGCKWVVEQEEKSCAGENLTTTSQISTTNSSKSETEKEENAEIVNDDVIEITETTEDDTFSDCRALNEAKFWKCDQDKSHKAKCRLPCRNQLNIINRCFCVKGRCQWTLPLDTKCKKKTFTRPIIPDTEEMLFDVNTNDVKEQDLKQEEREPETTQESENSFAPRVRSRLQMIRPSSNQKTYRGMRYIEQDGRRLFNQNDLISQFLDWFKTNH</sequence>
<reference evidence="2" key="1">
    <citation type="journal article" date="2010" name="Science">
        <title>Plasticity of animal genome architecture unmasked by rapid evolution of a pelagic tunicate.</title>
        <authorList>
            <person name="Denoeud F."/>
            <person name="Henriet S."/>
            <person name="Mungpakdee S."/>
            <person name="Aury J.M."/>
            <person name="Da Silva C."/>
            <person name="Brinkmann H."/>
            <person name="Mikhaleva J."/>
            <person name="Olsen L.C."/>
            <person name="Jubin C."/>
            <person name="Canestro C."/>
            <person name="Bouquet J.M."/>
            <person name="Danks G."/>
            <person name="Poulain J."/>
            <person name="Campsteijn C."/>
            <person name="Adamski M."/>
            <person name="Cross I."/>
            <person name="Yadetie F."/>
            <person name="Muffato M."/>
            <person name="Louis A."/>
            <person name="Butcher S."/>
            <person name="Tsagkogeorga G."/>
            <person name="Konrad A."/>
            <person name="Singh S."/>
            <person name="Jensen M.F."/>
            <person name="Cong E.H."/>
            <person name="Eikeseth-Otteraa H."/>
            <person name="Noel B."/>
            <person name="Anthouard V."/>
            <person name="Porcel B.M."/>
            <person name="Kachouri-Lafond R."/>
            <person name="Nishino A."/>
            <person name="Ugolini M."/>
            <person name="Chourrout P."/>
            <person name="Nishida H."/>
            <person name="Aasland R."/>
            <person name="Huzurbazar S."/>
            <person name="Westhof E."/>
            <person name="Delsuc F."/>
            <person name="Lehrach H."/>
            <person name="Reinhardt R."/>
            <person name="Weissenbach J."/>
            <person name="Roy S.W."/>
            <person name="Artiguenave F."/>
            <person name="Postlethwait J.H."/>
            <person name="Manak J.R."/>
            <person name="Thompson E.M."/>
            <person name="Jaillon O."/>
            <person name="Du Pasquier L."/>
            <person name="Boudinot P."/>
            <person name="Liberles D.A."/>
            <person name="Volff J.N."/>
            <person name="Philippe H."/>
            <person name="Lenhard B."/>
            <person name="Roest Crollius H."/>
            <person name="Wincker P."/>
            <person name="Chourrout D."/>
        </authorList>
    </citation>
    <scope>NUCLEOTIDE SEQUENCE [LARGE SCALE GENOMIC DNA]</scope>
</reference>
<dbReference type="InParanoid" id="E4XL54"/>
<evidence type="ECO:0000313" key="2">
    <source>
        <dbReference type="EMBL" id="CBY10815.1"/>
    </source>
</evidence>
<feature type="compositionally biased region" description="Basic and acidic residues" evidence="1">
    <location>
        <begin position="243"/>
        <end position="253"/>
    </location>
</feature>
<protein>
    <submittedName>
        <fullName evidence="2">Uncharacterized protein</fullName>
    </submittedName>
</protein>
<organism evidence="2">
    <name type="scientific">Oikopleura dioica</name>
    <name type="common">Tunicate</name>
    <dbReference type="NCBI Taxonomy" id="34765"/>
    <lineage>
        <taxon>Eukaryota</taxon>
        <taxon>Metazoa</taxon>
        <taxon>Chordata</taxon>
        <taxon>Tunicata</taxon>
        <taxon>Appendicularia</taxon>
        <taxon>Copelata</taxon>
        <taxon>Oikopleuridae</taxon>
        <taxon>Oikopleura</taxon>
    </lineage>
</organism>
<dbReference type="EMBL" id="FN653067">
    <property type="protein sequence ID" value="CBY10815.1"/>
    <property type="molecule type" value="Genomic_DNA"/>
</dbReference>
<name>E4XL54_OIKDI</name>
<keyword evidence="3" id="KW-1185">Reference proteome</keyword>
<dbReference type="Proteomes" id="UP000001307">
    <property type="component" value="Unassembled WGS sequence"/>
</dbReference>
<gene>
    <name evidence="2" type="ORF">GSOID_T00014426001</name>
</gene>
<evidence type="ECO:0000256" key="1">
    <source>
        <dbReference type="SAM" id="MobiDB-lite"/>
    </source>
</evidence>
<feature type="region of interest" description="Disordered" evidence="1">
    <location>
        <begin position="243"/>
        <end position="267"/>
    </location>
</feature>
<dbReference type="AlphaFoldDB" id="E4XL54"/>
<proteinExistence type="predicted"/>
<evidence type="ECO:0000313" key="3">
    <source>
        <dbReference type="Proteomes" id="UP000001307"/>
    </source>
</evidence>